<dbReference type="SUPFAM" id="SSF82866">
    <property type="entry name" value="Multidrug efflux transporter AcrB transmembrane domain"/>
    <property type="match status" value="2"/>
</dbReference>
<proteinExistence type="predicted"/>
<dbReference type="InterPro" id="IPR004869">
    <property type="entry name" value="MMPL_dom"/>
</dbReference>
<dbReference type="PROSITE" id="PS50156">
    <property type="entry name" value="SSD"/>
    <property type="match status" value="1"/>
</dbReference>
<feature type="transmembrane region" description="Helical" evidence="6">
    <location>
        <begin position="205"/>
        <end position="229"/>
    </location>
</feature>
<dbReference type="Pfam" id="PF03176">
    <property type="entry name" value="MMPL"/>
    <property type="match status" value="2"/>
</dbReference>
<keyword evidence="2" id="KW-1003">Cell membrane</keyword>
<gene>
    <name evidence="8" type="ORF">R4Z09_11140</name>
</gene>
<feature type="transmembrane region" description="Helical" evidence="6">
    <location>
        <begin position="281"/>
        <end position="308"/>
    </location>
</feature>
<dbReference type="InterPro" id="IPR050545">
    <property type="entry name" value="Mycobact_MmpL"/>
</dbReference>
<feature type="transmembrane region" description="Helical" evidence="6">
    <location>
        <begin position="624"/>
        <end position="647"/>
    </location>
</feature>
<feature type="transmembrane region" description="Helical" evidence="6">
    <location>
        <begin position="549"/>
        <end position="567"/>
    </location>
</feature>
<feature type="transmembrane region" description="Helical" evidence="6">
    <location>
        <begin position="338"/>
        <end position="356"/>
    </location>
</feature>
<keyword evidence="9" id="KW-1185">Reference proteome</keyword>
<evidence type="ECO:0000256" key="1">
    <source>
        <dbReference type="ARBA" id="ARBA00004651"/>
    </source>
</evidence>
<feature type="transmembrane region" description="Helical" evidence="6">
    <location>
        <begin position="579"/>
        <end position="603"/>
    </location>
</feature>
<keyword evidence="5 6" id="KW-0472">Membrane</keyword>
<reference evidence="8 9" key="1">
    <citation type="submission" date="2023-10" db="EMBL/GenBank/DDBJ databases">
        <title>Niallia locisalis sp.nov. isolated from a salt pond sample.</title>
        <authorList>
            <person name="Li X.-J."/>
            <person name="Dong L."/>
        </authorList>
    </citation>
    <scope>NUCLEOTIDE SEQUENCE [LARGE SCALE GENOMIC DNA]</scope>
    <source>
        <strain evidence="8 9">DSM 29761</strain>
    </source>
</reference>
<sequence length="702" mass="77804">MRSLYRFRKGIVIIWIILTLFMGYFAFQLPGILSGSGFEMEGSYARTQKVLEEEFNQDPRPLILLFEKEKGASKSKFEEFIYETVNHLLEEYDGEAAPPQYKNDYAYVSLSLKDDTNIDKIKSHLPKHEEFAVFLTGSKVIEEEMSQGSQTDLKNAEMIGLPIALIVLLIAFGGLVAAGIPIVIGIIAVLSTMGIVYLLGHYINLSIFVLNVVPMIGLALSIDFALLYINRFREELTKHPVKQAIANTTKTAGRSIAFSGICVALGLSGMLFIEVDIFRSVAIGGIAVVIVSVLSALTFLPAFLSLIGHKINKAMIIKGTQNQQAKWKKFASFVMKRPILMTLASLILLTIALLPIKDMELEIPDATALPADSETRIAYEIFEDNFLPSDESNVIFVLQTKDNLLTKKSLLKVEDFISKLEEEGLVNKVDSIFSAAGVHTEEFLAIIQNTQMKTQVQPLLDSFTTNNKTLLYVTIDAPATSEKAKDWVRDIEGEDMPLSFTVGGFSKFNQEIFDEIYEKVPLGLLLIIGSTYLILLVAFRSVLIPLKAILMNMFSLGAAFGIVVWIFQEGHLGNAPTAIGLMIPVIAFAVVFGLSMDYEVFLISRIQEEYLRTKDNNLATLQGLTITSKIITAAAAIMIVVTGAFAFTEIVPVKQIGIAVALSILIDATIVRMILVPSLMKLLGDWNWWVPFKREKVRKPGK</sequence>
<evidence type="ECO:0000256" key="5">
    <source>
        <dbReference type="ARBA" id="ARBA00023136"/>
    </source>
</evidence>
<evidence type="ECO:0000256" key="2">
    <source>
        <dbReference type="ARBA" id="ARBA00022475"/>
    </source>
</evidence>
<feature type="transmembrane region" description="Helical" evidence="6">
    <location>
        <begin position="256"/>
        <end position="275"/>
    </location>
</feature>
<dbReference type="PANTHER" id="PTHR33406:SF13">
    <property type="entry name" value="MEMBRANE PROTEIN YDFJ"/>
    <property type="match status" value="1"/>
</dbReference>
<protein>
    <submittedName>
        <fullName evidence="8">MMPL family transporter</fullName>
    </submittedName>
</protein>
<accession>A0ABZ2CIB1</accession>
<dbReference type="Proteomes" id="UP001357223">
    <property type="component" value="Chromosome"/>
</dbReference>
<dbReference type="Gene3D" id="1.20.1640.10">
    <property type="entry name" value="Multidrug efflux transporter AcrB transmembrane domain"/>
    <property type="match status" value="2"/>
</dbReference>
<evidence type="ECO:0000313" key="8">
    <source>
        <dbReference type="EMBL" id="WVX83499.1"/>
    </source>
</evidence>
<evidence type="ECO:0000256" key="4">
    <source>
        <dbReference type="ARBA" id="ARBA00022989"/>
    </source>
</evidence>
<dbReference type="EMBL" id="CP137640">
    <property type="protein sequence ID" value="WVX83499.1"/>
    <property type="molecule type" value="Genomic_DNA"/>
</dbReference>
<evidence type="ECO:0000256" key="3">
    <source>
        <dbReference type="ARBA" id="ARBA00022692"/>
    </source>
</evidence>
<feature type="transmembrane region" description="Helical" evidence="6">
    <location>
        <begin position="522"/>
        <end position="542"/>
    </location>
</feature>
<feature type="transmembrane region" description="Helical" evidence="6">
    <location>
        <begin position="653"/>
        <end position="675"/>
    </location>
</feature>
<feature type="transmembrane region" description="Helical" evidence="6">
    <location>
        <begin position="12"/>
        <end position="33"/>
    </location>
</feature>
<feature type="transmembrane region" description="Helical" evidence="6">
    <location>
        <begin position="159"/>
        <end position="177"/>
    </location>
</feature>
<dbReference type="RefSeq" id="WP_338452383.1">
    <property type="nucleotide sequence ID" value="NZ_CP137640.1"/>
</dbReference>
<evidence type="ECO:0000256" key="6">
    <source>
        <dbReference type="SAM" id="Phobius"/>
    </source>
</evidence>
<evidence type="ECO:0000313" key="9">
    <source>
        <dbReference type="Proteomes" id="UP001357223"/>
    </source>
</evidence>
<dbReference type="InterPro" id="IPR000731">
    <property type="entry name" value="SSD"/>
</dbReference>
<keyword evidence="4 6" id="KW-1133">Transmembrane helix</keyword>
<name>A0ABZ2CIB1_9BACI</name>
<dbReference type="PANTHER" id="PTHR33406">
    <property type="entry name" value="MEMBRANE PROTEIN MJ1562-RELATED"/>
    <property type="match status" value="1"/>
</dbReference>
<evidence type="ECO:0000259" key="7">
    <source>
        <dbReference type="PROSITE" id="PS50156"/>
    </source>
</evidence>
<organism evidence="8 9">
    <name type="scientific">Niallia oryzisoli</name>
    <dbReference type="NCBI Taxonomy" id="1737571"/>
    <lineage>
        <taxon>Bacteria</taxon>
        <taxon>Bacillati</taxon>
        <taxon>Bacillota</taxon>
        <taxon>Bacilli</taxon>
        <taxon>Bacillales</taxon>
        <taxon>Bacillaceae</taxon>
        <taxon>Niallia</taxon>
    </lineage>
</organism>
<comment type="subcellular location">
    <subcellularLocation>
        <location evidence="1">Cell membrane</location>
        <topology evidence="1">Multi-pass membrane protein</topology>
    </subcellularLocation>
</comment>
<keyword evidence="3 6" id="KW-0812">Transmembrane</keyword>
<feature type="transmembrane region" description="Helical" evidence="6">
    <location>
        <begin position="182"/>
        <end position="199"/>
    </location>
</feature>
<feature type="domain" description="SSD" evidence="7">
    <location>
        <begin position="182"/>
        <end position="306"/>
    </location>
</feature>